<evidence type="ECO:0000259" key="2">
    <source>
        <dbReference type="Pfam" id="PF17919"/>
    </source>
</evidence>
<dbReference type="PANTHER" id="PTHR37984">
    <property type="entry name" value="PROTEIN CBG26694"/>
    <property type="match status" value="1"/>
</dbReference>
<dbReference type="InterPro" id="IPR043502">
    <property type="entry name" value="DNA/RNA_pol_sf"/>
</dbReference>
<sequence length="232" mass="26579">MPAYYQVRMREGDTKFTAFQAPNVTKNRRSPGCATRDILRENKLFVKLSECVFCTEEIPCLEDFVGRNGARMDPEKVYTMKGWPNKRNAKVHFSDKLLKSFKELKRRLCNPPVLQLPDFNQSMHFRADASKFAVGGVSFQVVNGVEHPFAYTSRKMKSVELNYPTQHQELLAIVNALAAFRIYSLDKPLVAETDHKSLEGLFIQKMVNRRGEYKQTFSYLPGAKNGVSDSLR</sequence>
<accession>A0A2P4YN23</accession>
<protein>
    <submittedName>
        <fullName evidence="3">Retroelement</fullName>
    </submittedName>
</protein>
<keyword evidence="1" id="KW-0511">Multifunctional enzyme</keyword>
<dbReference type="Proteomes" id="UP000237271">
    <property type="component" value="Unassembled WGS sequence"/>
</dbReference>
<reference evidence="3 4" key="1">
    <citation type="journal article" date="2017" name="Genome Biol. Evol.">
        <title>Phytophthora megakarya and P. palmivora, closely related causal agents of cacao black pod rot, underwent increases in genome sizes and gene numbers by different mechanisms.</title>
        <authorList>
            <person name="Ali S.S."/>
            <person name="Shao J."/>
            <person name="Lary D.J."/>
            <person name="Kronmiller B."/>
            <person name="Shen D."/>
            <person name="Strem M.D."/>
            <person name="Amoako-Attah I."/>
            <person name="Akrofi A.Y."/>
            <person name="Begoude B.A."/>
            <person name="Ten Hoopen G.M."/>
            <person name="Coulibaly K."/>
            <person name="Kebe B.I."/>
            <person name="Melnick R.L."/>
            <person name="Guiltinan M.J."/>
            <person name="Tyler B.M."/>
            <person name="Meinhardt L.W."/>
            <person name="Bailey B.A."/>
        </authorList>
    </citation>
    <scope>NUCLEOTIDE SEQUENCE [LARGE SCALE GENOMIC DNA]</scope>
    <source>
        <strain evidence="4">sbr112.9</strain>
    </source>
</reference>
<evidence type="ECO:0000313" key="4">
    <source>
        <dbReference type="Proteomes" id="UP000237271"/>
    </source>
</evidence>
<name>A0A2P4YN23_9STRA</name>
<gene>
    <name evidence="3" type="ORF">PHPALM_3226</name>
</gene>
<dbReference type="PANTHER" id="PTHR37984:SF5">
    <property type="entry name" value="PROTEIN NYNRIN-LIKE"/>
    <property type="match status" value="1"/>
</dbReference>
<keyword evidence="4" id="KW-1185">Reference proteome</keyword>
<dbReference type="InterPro" id="IPR050951">
    <property type="entry name" value="Retrovirus_Pol_polyprotein"/>
</dbReference>
<dbReference type="GO" id="GO:0003824">
    <property type="term" value="F:catalytic activity"/>
    <property type="evidence" value="ECO:0007669"/>
    <property type="project" value="UniProtKB-KW"/>
</dbReference>
<organism evidence="3 4">
    <name type="scientific">Phytophthora palmivora</name>
    <dbReference type="NCBI Taxonomy" id="4796"/>
    <lineage>
        <taxon>Eukaryota</taxon>
        <taxon>Sar</taxon>
        <taxon>Stramenopiles</taxon>
        <taxon>Oomycota</taxon>
        <taxon>Peronosporomycetes</taxon>
        <taxon>Peronosporales</taxon>
        <taxon>Peronosporaceae</taxon>
        <taxon>Phytophthora</taxon>
    </lineage>
</organism>
<dbReference type="AlphaFoldDB" id="A0A2P4YN23"/>
<dbReference type="InterPro" id="IPR041577">
    <property type="entry name" value="RT_RNaseH_2"/>
</dbReference>
<dbReference type="CDD" id="cd09274">
    <property type="entry name" value="RNase_HI_RT_Ty3"/>
    <property type="match status" value="1"/>
</dbReference>
<dbReference type="OrthoDB" id="117972at2759"/>
<dbReference type="Pfam" id="PF17919">
    <property type="entry name" value="RT_RNaseH_2"/>
    <property type="match status" value="1"/>
</dbReference>
<evidence type="ECO:0000313" key="3">
    <source>
        <dbReference type="EMBL" id="POM79159.1"/>
    </source>
</evidence>
<evidence type="ECO:0000256" key="1">
    <source>
        <dbReference type="ARBA" id="ARBA00023268"/>
    </source>
</evidence>
<dbReference type="EMBL" id="NCKW01001833">
    <property type="protein sequence ID" value="POM79159.1"/>
    <property type="molecule type" value="Genomic_DNA"/>
</dbReference>
<dbReference type="SUPFAM" id="SSF56672">
    <property type="entry name" value="DNA/RNA polymerases"/>
    <property type="match status" value="1"/>
</dbReference>
<dbReference type="Gene3D" id="3.10.20.370">
    <property type="match status" value="1"/>
</dbReference>
<feature type="domain" description="Reverse transcriptase/retrotransposon-derived protein RNase H-like" evidence="2">
    <location>
        <begin position="95"/>
        <end position="188"/>
    </location>
</feature>
<proteinExistence type="predicted"/>
<comment type="caution">
    <text evidence="3">The sequence shown here is derived from an EMBL/GenBank/DDBJ whole genome shotgun (WGS) entry which is preliminary data.</text>
</comment>